<sequence length="158" mass="17415">MSVAETESSKMIVRITDGPINIESLLTDVGDPDVGAHGWFFGVTRRKTTRGDTTKITQSLSYEAHRPMAISELEKLAAKALADFQLKHIVIVHRLGDVPVGQASVVLGCSSAHRVATFRANEWIMNTLKQDVPIWKRETYSDGSTQWVHPIESDGPTS</sequence>
<dbReference type="Proteomes" id="UP000319817">
    <property type="component" value="Chromosome"/>
</dbReference>
<dbReference type="EC" id="2.8.1.12" evidence="3"/>
<dbReference type="SUPFAM" id="SSF54690">
    <property type="entry name" value="Molybdopterin synthase subunit MoaE"/>
    <property type="match status" value="1"/>
</dbReference>
<evidence type="ECO:0000256" key="8">
    <source>
        <dbReference type="ARBA" id="ARBA00030407"/>
    </source>
</evidence>
<dbReference type="PANTHER" id="PTHR23404">
    <property type="entry name" value="MOLYBDOPTERIN SYNTHASE RELATED"/>
    <property type="match status" value="1"/>
</dbReference>
<evidence type="ECO:0000256" key="3">
    <source>
        <dbReference type="ARBA" id="ARBA00011950"/>
    </source>
</evidence>
<organism evidence="12 13">
    <name type="scientific">Stieleria marina</name>
    <dbReference type="NCBI Taxonomy" id="1930275"/>
    <lineage>
        <taxon>Bacteria</taxon>
        <taxon>Pseudomonadati</taxon>
        <taxon>Planctomycetota</taxon>
        <taxon>Planctomycetia</taxon>
        <taxon>Pirellulales</taxon>
        <taxon>Pirellulaceae</taxon>
        <taxon>Stieleria</taxon>
    </lineage>
</organism>
<evidence type="ECO:0000313" key="13">
    <source>
        <dbReference type="Proteomes" id="UP000319817"/>
    </source>
</evidence>
<evidence type="ECO:0000256" key="7">
    <source>
        <dbReference type="ARBA" id="ARBA00029745"/>
    </source>
</evidence>
<dbReference type="Pfam" id="PF02391">
    <property type="entry name" value="MoaE"/>
    <property type="match status" value="1"/>
</dbReference>
<evidence type="ECO:0000313" key="12">
    <source>
        <dbReference type="EMBL" id="QDT11597.1"/>
    </source>
</evidence>
<comment type="subunit">
    <text evidence="6">Heterotetramer of 2 MoaD subunits and 2 MoaE subunits. Also stable as homodimer. The enzyme changes between these two forms during catalysis.</text>
</comment>
<dbReference type="Gene3D" id="3.90.1170.40">
    <property type="entry name" value="Molybdopterin biosynthesis MoaE subunit"/>
    <property type="match status" value="1"/>
</dbReference>
<evidence type="ECO:0000256" key="9">
    <source>
        <dbReference type="ARBA" id="ARBA00030781"/>
    </source>
</evidence>
<comment type="catalytic activity">
    <reaction evidence="11">
        <text>2 [molybdopterin-synthase sulfur-carrier protein]-C-terminal-Gly-aminoethanethioate + cyclic pyranopterin phosphate + H2O = molybdopterin + 2 [molybdopterin-synthase sulfur-carrier protein]-C-terminal Gly-Gly + 2 H(+)</text>
        <dbReference type="Rhea" id="RHEA:26333"/>
        <dbReference type="Rhea" id="RHEA-COMP:12202"/>
        <dbReference type="Rhea" id="RHEA-COMP:19907"/>
        <dbReference type="ChEBI" id="CHEBI:15377"/>
        <dbReference type="ChEBI" id="CHEBI:15378"/>
        <dbReference type="ChEBI" id="CHEBI:58698"/>
        <dbReference type="ChEBI" id="CHEBI:59648"/>
        <dbReference type="ChEBI" id="CHEBI:90778"/>
        <dbReference type="ChEBI" id="CHEBI:232372"/>
        <dbReference type="EC" id="2.8.1.12"/>
    </reaction>
</comment>
<dbReference type="CDD" id="cd00756">
    <property type="entry name" value="MoaE"/>
    <property type="match status" value="1"/>
</dbReference>
<dbReference type="GO" id="GO:0030366">
    <property type="term" value="F:molybdopterin synthase activity"/>
    <property type="evidence" value="ECO:0007669"/>
    <property type="project" value="UniProtKB-EC"/>
</dbReference>
<gene>
    <name evidence="12" type="primary">moaE</name>
    <name evidence="12" type="ORF">K239x_35970</name>
</gene>
<evidence type="ECO:0000256" key="4">
    <source>
        <dbReference type="ARBA" id="ARBA00013858"/>
    </source>
</evidence>
<reference evidence="12 13" key="1">
    <citation type="submission" date="2019-02" db="EMBL/GenBank/DDBJ databases">
        <title>Deep-cultivation of Planctomycetes and their phenomic and genomic characterization uncovers novel biology.</title>
        <authorList>
            <person name="Wiegand S."/>
            <person name="Jogler M."/>
            <person name="Boedeker C."/>
            <person name="Pinto D."/>
            <person name="Vollmers J."/>
            <person name="Rivas-Marin E."/>
            <person name="Kohn T."/>
            <person name="Peeters S.H."/>
            <person name="Heuer A."/>
            <person name="Rast P."/>
            <person name="Oberbeckmann S."/>
            <person name="Bunk B."/>
            <person name="Jeske O."/>
            <person name="Meyerdierks A."/>
            <person name="Storesund J.E."/>
            <person name="Kallscheuer N."/>
            <person name="Luecker S."/>
            <person name="Lage O.M."/>
            <person name="Pohl T."/>
            <person name="Merkel B.J."/>
            <person name="Hornburger P."/>
            <person name="Mueller R.-W."/>
            <person name="Bruemmer F."/>
            <person name="Labrenz M."/>
            <person name="Spormann A.M."/>
            <person name="Op den Camp H."/>
            <person name="Overmann J."/>
            <person name="Amann R."/>
            <person name="Jetten M.S.M."/>
            <person name="Mascher T."/>
            <person name="Medema M.H."/>
            <person name="Devos D.P."/>
            <person name="Kaster A.-K."/>
            <person name="Ovreas L."/>
            <person name="Rohde M."/>
            <person name="Galperin M.Y."/>
            <person name="Jogler C."/>
        </authorList>
    </citation>
    <scope>NUCLEOTIDE SEQUENCE [LARGE SCALE GENOMIC DNA]</scope>
    <source>
        <strain evidence="12 13">K23_9</strain>
    </source>
</reference>
<evidence type="ECO:0000256" key="2">
    <source>
        <dbReference type="ARBA" id="ARBA00005426"/>
    </source>
</evidence>
<dbReference type="InterPro" id="IPR036563">
    <property type="entry name" value="MoaE_sf"/>
</dbReference>
<keyword evidence="12" id="KW-0808">Transferase</keyword>
<dbReference type="RefSeq" id="WP_419189069.1">
    <property type="nucleotide sequence ID" value="NZ_CP036526.1"/>
</dbReference>
<dbReference type="GO" id="GO:0006777">
    <property type="term" value="P:Mo-molybdopterin cofactor biosynthetic process"/>
    <property type="evidence" value="ECO:0007669"/>
    <property type="project" value="UniProtKB-KW"/>
</dbReference>
<protein>
    <recommendedName>
        <fullName evidence="4">Molybdopterin synthase catalytic subunit</fullName>
        <ecNumber evidence="3">2.8.1.12</ecNumber>
    </recommendedName>
    <alternativeName>
        <fullName evidence="9">MPT synthase subunit 2</fullName>
    </alternativeName>
    <alternativeName>
        <fullName evidence="7">Molybdenum cofactor biosynthesis protein E</fullName>
    </alternativeName>
    <alternativeName>
        <fullName evidence="8">Molybdopterin-converting factor large subunit</fullName>
    </alternativeName>
    <alternativeName>
        <fullName evidence="10">Molybdopterin-converting factor subunit 2</fullName>
    </alternativeName>
</protein>
<comment type="pathway">
    <text evidence="1">Cofactor biosynthesis; molybdopterin biosynthesis.</text>
</comment>
<dbReference type="InterPro" id="IPR003448">
    <property type="entry name" value="Mopterin_biosynth_MoaE"/>
</dbReference>
<evidence type="ECO:0000256" key="6">
    <source>
        <dbReference type="ARBA" id="ARBA00026066"/>
    </source>
</evidence>
<dbReference type="EMBL" id="CP036526">
    <property type="protein sequence ID" value="QDT11597.1"/>
    <property type="molecule type" value="Genomic_DNA"/>
</dbReference>
<name>A0A517NWT8_9BACT</name>
<comment type="similarity">
    <text evidence="2">Belongs to the MoaE family.</text>
</comment>
<evidence type="ECO:0000256" key="10">
    <source>
        <dbReference type="ARBA" id="ARBA00032474"/>
    </source>
</evidence>
<proteinExistence type="inferred from homology"/>
<keyword evidence="5" id="KW-0501">Molybdenum cofactor biosynthesis</keyword>
<evidence type="ECO:0000256" key="5">
    <source>
        <dbReference type="ARBA" id="ARBA00023150"/>
    </source>
</evidence>
<dbReference type="AlphaFoldDB" id="A0A517NWT8"/>
<accession>A0A517NWT8</accession>
<evidence type="ECO:0000256" key="1">
    <source>
        <dbReference type="ARBA" id="ARBA00005046"/>
    </source>
</evidence>
<keyword evidence="13" id="KW-1185">Reference proteome</keyword>
<evidence type="ECO:0000256" key="11">
    <source>
        <dbReference type="ARBA" id="ARBA00049878"/>
    </source>
</evidence>